<reference evidence="1 2" key="1">
    <citation type="journal article" date="2015" name="Appl. Environ. Microbiol.">
        <title>Nanoarchaeota, Their Sulfolobales Host, and Nanoarchaeota Virus Distribution across Yellowstone National Park Hot Springs.</title>
        <authorList>
            <person name="Munson-McGee J.H."/>
            <person name="Field E.K."/>
            <person name="Bateson M."/>
            <person name="Rooney C."/>
            <person name="Stepanauskas R."/>
            <person name="Young M.J."/>
        </authorList>
    </citation>
    <scope>NUCLEOTIDE SEQUENCE [LARGE SCALE GENOMIC DNA]</scope>
    <source>
        <strain evidence="1">SCGC AC-742_N10</strain>
    </source>
</reference>
<sequence length="91" mass="10649">MKNLKDALREVLEEYFGKPKSFADLDSTYDFMKDSLGYVRIDNLRRQLGMSLEQFMAKFGDYILQHYELIPGGEEGFIKGGVMYGIIRRKR</sequence>
<dbReference type="EMBL" id="QEFD01000140">
    <property type="protein sequence ID" value="PVU75511.1"/>
    <property type="molecule type" value="Genomic_DNA"/>
</dbReference>
<evidence type="ECO:0000313" key="2">
    <source>
        <dbReference type="Proteomes" id="UP000245638"/>
    </source>
</evidence>
<accession>A0A2T9X630</accession>
<organism evidence="1 2">
    <name type="scientific">Acidianus hospitalis</name>
    <dbReference type="NCBI Taxonomy" id="563177"/>
    <lineage>
        <taxon>Archaea</taxon>
        <taxon>Thermoproteota</taxon>
        <taxon>Thermoprotei</taxon>
        <taxon>Sulfolobales</taxon>
        <taxon>Sulfolobaceae</taxon>
        <taxon>Acidianus</taxon>
    </lineage>
</organism>
<dbReference type="Proteomes" id="UP000245638">
    <property type="component" value="Unassembled WGS sequence"/>
</dbReference>
<evidence type="ECO:0000313" key="1">
    <source>
        <dbReference type="EMBL" id="PVU75511.1"/>
    </source>
</evidence>
<gene>
    <name evidence="1" type="ORF">DDW13_04870</name>
</gene>
<proteinExistence type="predicted"/>
<dbReference type="AlphaFoldDB" id="A0A2T9X630"/>
<protein>
    <submittedName>
        <fullName evidence="1">PepK</fullName>
    </submittedName>
</protein>
<name>A0A2T9X630_9CREN</name>
<comment type="caution">
    <text evidence="1">The sequence shown here is derived from an EMBL/GenBank/DDBJ whole genome shotgun (WGS) entry which is preliminary data.</text>
</comment>